<keyword evidence="2" id="KW-1185">Reference proteome</keyword>
<dbReference type="Proteomes" id="UP000075880">
    <property type="component" value="Unassembled WGS sequence"/>
</dbReference>
<organism evidence="1 2">
    <name type="scientific">Anopheles atroparvus</name>
    <name type="common">European mosquito</name>
    <dbReference type="NCBI Taxonomy" id="41427"/>
    <lineage>
        <taxon>Eukaryota</taxon>
        <taxon>Metazoa</taxon>
        <taxon>Ecdysozoa</taxon>
        <taxon>Arthropoda</taxon>
        <taxon>Hexapoda</taxon>
        <taxon>Insecta</taxon>
        <taxon>Pterygota</taxon>
        <taxon>Neoptera</taxon>
        <taxon>Endopterygota</taxon>
        <taxon>Diptera</taxon>
        <taxon>Nematocera</taxon>
        <taxon>Culicoidea</taxon>
        <taxon>Culicidae</taxon>
        <taxon>Anophelinae</taxon>
        <taxon>Anopheles</taxon>
    </lineage>
</organism>
<evidence type="ECO:0000313" key="2">
    <source>
        <dbReference type="Proteomes" id="UP000075880"/>
    </source>
</evidence>
<name>A0AAG5DTY3_ANOAO</name>
<dbReference type="EnsemblMetazoa" id="ENSAATROPT016374">
    <property type="protein sequence ID" value="ENSAATROPP014390"/>
    <property type="gene ID" value="ENSAATROPG013397"/>
</dbReference>
<sequence length="79" mass="8737">MSSSQPLPSVGKSSCYCLKPAQRSRYRGANNATLRLSRGSIIPSNLSVRYRGFTADNATAHWSTFLFFFLISKGRSTDT</sequence>
<reference evidence="1" key="1">
    <citation type="submission" date="2024-04" db="UniProtKB">
        <authorList>
            <consortium name="EnsemblMetazoa"/>
        </authorList>
    </citation>
    <scope>IDENTIFICATION</scope>
    <source>
        <strain evidence="1">EBRO</strain>
    </source>
</reference>
<protein>
    <submittedName>
        <fullName evidence="1">Uncharacterized protein</fullName>
    </submittedName>
</protein>
<dbReference type="AlphaFoldDB" id="A0AAG5DTY3"/>
<proteinExistence type="predicted"/>
<accession>A0AAG5DTY3</accession>
<evidence type="ECO:0000313" key="1">
    <source>
        <dbReference type="EnsemblMetazoa" id="ENSAATROPP014390"/>
    </source>
</evidence>